<feature type="domain" description="Cell envelope-related transcriptional attenuator" evidence="3">
    <location>
        <begin position="85"/>
        <end position="233"/>
    </location>
</feature>
<dbReference type="PANTHER" id="PTHR33392:SF6">
    <property type="entry name" value="POLYISOPRENYL-TEICHOIC ACID--PEPTIDOGLYCAN TEICHOIC ACID TRANSFERASE TAGU"/>
    <property type="match status" value="1"/>
</dbReference>
<gene>
    <name evidence="4" type="ORF">LLJM1_03960</name>
</gene>
<dbReference type="InterPro" id="IPR050922">
    <property type="entry name" value="LytR/CpsA/Psr_CW_biosynth"/>
</dbReference>
<dbReference type="Proteomes" id="UP000191806">
    <property type="component" value="Plasmid pJM1A"/>
</dbReference>
<dbReference type="InterPro" id="IPR004474">
    <property type="entry name" value="LytR_CpsA_psr"/>
</dbReference>
<evidence type="ECO:0000313" key="4">
    <source>
        <dbReference type="EMBL" id="ARE27120.1"/>
    </source>
</evidence>
<keyword evidence="2" id="KW-1133">Transmembrane helix</keyword>
<organism evidence="4 5">
    <name type="scientific">Lactococcus lactis subsp. cremoris</name>
    <name type="common">Streptococcus cremoris</name>
    <dbReference type="NCBI Taxonomy" id="1359"/>
    <lineage>
        <taxon>Bacteria</taxon>
        <taxon>Bacillati</taxon>
        <taxon>Bacillota</taxon>
        <taxon>Bacilli</taxon>
        <taxon>Lactobacillales</taxon>
        <taxon>Streptococcaceae</taxon>
        <taxon>Lactococcus</taxon>
    </lineage>
</organism>
<feature type="transmembrane region" description="Helical" evidence="2">
    <location>
        <begin position="12"/>
        <end position="35"/>
    </location>
</feature>
<comment type="similarity">
    <text evidence="1">Belongs to the LytR/CpsA/Psr (LCP) family.</text>
</comment>
<dbReference type="AlphaFoldDB" id="A0A1V0PCZ3"/>
<keyword evidence="2" id="KW-0812">Transmembrane</keyword>
<evidence type="ECO:0000256" key="2">
    <source>
        <dbReference type="SAM" id="Phobius"/>
    </source>
</evidence>
<sequence length="312" mass="34429">MKHKSKKLFKRIILTLVCSIVLLIAIGAIYFFGVLGSAKRAATNSFAPLKTTENVNTAKNNLGQKKPFSLLIMGVDSRDQNLSGRSDTMIVATVNPKKGITLVSIPRDTYVQGTSINKINSAYADGGAANAISHVNSLLNIKLQHYITINFDGLVELVNEVGGISVNSELDFTSSHTTQAQGNQNYHFSKGLNHLNGEQALAYSRERYNDPNGDYGRQMRQQQVIEALLKKLETAKTLTNYHTIFNVLSANVKTDFSWDSLNLLFKNYHQALGQTQSTTLKGSGQTINGLSFQIVAQPEIERVHDIIENQIN</sequence>
<keyword evidence="4" id="KW-0614">Plasmid</keyword>
<name>A0A1V0PCZ3_LACLC</name>
<dbReference type="RefSeq" id="WP_063280556.1">
    <property type="nucleotide sequence ID" value="NZ_CP016746.2"/>
</dbReference>
<evidence type="ECO:0000313" key="5">
    <source>
        <dbReference type="Proteomes" id="UP000191806"/>
    </source>
</evidence>
<dbReference type="Gene3D" id="3.40.630.190">
    <property type="entry name" value="LCP protein"/>
    <property type="match status" value="1"/>
</dbReference>
<dbReference type="Pfam" id="PF03816">
    <property type="entry name" value="LytR_cpsA_psr"/>
    <property type="match status" value="1"/>
</dbReference>
<evidence type="ECO:0000259" key="3">
    <source>
        <dbReference type="Pfam" id="PF03816"/>
    </source>
</evidence>
<dbReference type="PANTHER" id="PTHR33392">
    <property type="entry name" value="POLYISOPRENYL-TEICHOIC ACID--PEPTIDOGLYCAN TEICHOIC ACID TRANSFERASE TAGU"/>
    <property type="match status" value="1"/>
</dbReference>
<proteinExistence type="inferred from homology"/>
<geneLocation type="plasmid" evidence="5">
    <name>pmpjm1</name>
</geneLocation>
<dbReference type="EMBL" id="CP016746">
    <property type="protein sequence ID" value="ARE27120.1"/>
    <property type="molecule type" value="Genomic_DNA"/>
</dbReference>
<accession>A0A1V0PCZ3</accession>
<evidence type="ECO:0000256" key="1">
    <source>
        <dbReference type="ARBA" id="ARBA00006068"/>
    </source>
</evidence>
<reference evidence="4 5" key="1">
    <citation type="journal article" date="2017" name="BMC Genomics">
        <title>Comparative and functional genomics of the Lactococcus lactis taxon; insights into evolution and niche adaptation.</title>
        <authorList>
            <person name="Kelleher P."/>
            <person name="Bottacini F."/>
            <person name="Mahony J."/>
            <person name="Kilcawley K.N."/>
            <person name="van Sinderen D."/>
        </authorList>
    </citation>
    <scope>NUCLEOTIDE SEQUENCE [LARGE SCALE GENOMIC DNA]</scope>
    <source>
        <strain evidence="4 5">JM1</strain>
        <plasmid evidence="5">pmpjm1</plasmid>
    </source>
</reference>
<dbReference type="NCBIfam" id="TIGR00350">
    <property type="entry name" value="lytR_cpsA_psr"/>
    <property type="match status" value="1"/>
</dbReference>
<protein>
    <submittedName>
        <fullName evidence="4">LCP family protein</fullName>
    </submittedName>
</protein>
<keyword evidence="2" id="KW-0472">Membrane</keyword>